<accession>A0A366MAQ9</accession>
<gene>
    <name evidence="1" type="ORF">ALNOE001_16440</name>
</gene>
<evidence type="ECO:0000313" key="1">
    <source>
        <dbReference type="EMBL" id="RBQ22684.1"/>
    </source>
</evidence>
<proteinExistence type="predicted"/>
<dbReference type="Proteomes" id="UP000253099">
    <property type="component" value="Unassembled WGS sequence"/>
</dbReference>
<evidence type="ECO:0000313" key="2">
    <source>
        <dbReference type="Proteomes" id="UP000253099"/>
    </source>
</evidence>
<dbReference type="AlphaFoldDB" id="A0A366MAQ9"/>
<protein>
    <recommendedName>
        <fullName evidence="3">DGC domain protein</fullName>
    </recommendedName>
</protein>
<keyword evidence="2" id="KW-1185">Reference proteome</keyword>
<dbReference type="InterPro" id="IPR014958">
    <property type="entry name" value="DGC"/>
</dbReference>
<comment type="caution">
    <text evidence="1">The sequence shown here is derived from an EMBL/GenBank/DDBJ whole genome shotgun (WGS) entry which is preliminary data.</text>
</comment>
<evidence type="ECO:0008006" key="3">
    <source>
        <dbReference type="Google" id="ProtNLM"/>
    </source>
</evidence>
<sequence>MGLVSKVTCNDLTSENDNVTSIYVTATAGKNKDFNELIKKYPILAINGCSDNCVNKILKSKNVDVLKTFNLDKILKNKHLKIEDPSRLDKNGELAVEEVKKTLENEINSLL</sequence>
<name>A0A366MAQ9_9EURY</name>
<reference evidence="1 2" key="1">
    <citation type="submission" date="2018-06" db="EMBL/GenBank/DDBJ databases">
        <title>Genomic insight into two independent archaeal endosymbiosis events.</title>
        <authorList>
            <person name="Lind A.E."/>
            <person name="Lewis W.H."/>
            <person name="Spang A."/>
            <person name="Guy L."/>
            <person name="Embley M.T."/>
            <person name="Ettema T.J.G."/>
        </authorList>
    </citation>
    <scope>NUCLEOTIDE SEQUENCE [LARGE SCALE GENOMIC DNA]</scope>
    <source>
        <strain evidence="1">NOE</strain>
    </source>
</reference>
<organism evidence="1 2">
    <name type="scientific">Candidatus Methanobinarius endosymbioticus</name>
    <dbReference type="NCBI Taxonomy" id="2006182"/>
    <lineage>
        <taxon>Archaea</taxon>
        <taxon>Methanobacteriati</taxon>
        <taxon>Methanobacteriota</taxon>
        <taxon>Methanomada group</taxon>
        <taxon>Methanobacteria</taxon>
        <taxon>Methanobacteriales</taxon>
        <taxon>Methanobacteriaceae</taxon>
        <taxon>Candidatus Methanobinarius</taxon>
    </lineage>
</organism>
<dbReference type="EMBL" id="NIZT01000054">
    <property type="protein sequence ID" value="RBQ22684.1"/>
    <property type="molecule type" value="Genomic_DNA"/>
</dbReference>
<dbReference type="Pfam" id="PF08859">
    <property type="entry name" value="DGC"/>
    <property type="match status" value="1"/>
</dbReference>